<keyword evidence="5 9" id="KW-0812">Transmembrane</keyword>
<dbReference type="PROSITE" id="PS00713">
    <property type="entry name" value="NA_DICARBOXYL_SYMP_1"/>
    <property type="match status" value="1"/>
</dbReference>
<reference evidence="10 11" key="1">
    <citation type="submission" date="2017-01" db="EMBL/GenBank/DDBJ databases">
        <title>Bacillus cereus isolates.</title>
        <authorList>
            <person name="Beno S.M."/>
        </authorList>
    </citation>
    <scope>NUCLEOTIDE SEQUENCE [LARGE SCALE GENOMIC DNA]</scope>
    <source>
        <strain evidence="10 11">FSL M7-1219</strain>
    </source>
</reference>
<dbReference type="InterPro" id="IPR036458">
    <property type="entry name" value="Na:dicarbo_symporter_sf"/>
</dbReference>
<dbReference type="GO" id="GO:0015293">
    <property type="term" value="F:symporter activity"/>
    <property type="evidence" value="ECO:0007669"/>
    <property type="project" value="UniProtKB-KW"/>
</dbReference>
<accession>A0A1S9UHB5</accession>
<dbReference type="EMBL" id="MUAL01000070">
    <property type="protein sequence ID" value="OOR21623.1"/>
    <property type="molecule type" value="Genomic_DNA"/>
</dbReference>
<dbReference type="GO" id="GO:0006835">
    <property type="term" value="P:dicarboxylic acid transport"/>
    <property type="evidence" value="ECO:0007669"/>
    <property type="project" value="TreeGrafter"/>
</dbReference>
<dbReference type="RefSeq" id="WP_078181645.1">
    <property type="nucleotide sequence ID" value="NZ_MUAL01000070.1"/>
</dbReference>
<evidence type="ECO:0000256" key="7">
    <source>
        <dbReference type="ARBA" id="ARBA00022989"/>
    </source>
</evidence>
<feature type="transmembrane region" description="Helical" evidence="9">
    <location>
        <begin position="284"/>
        <end position="311"/>
    </location>
</feature>
<feature type="transmembrane region" description="Helical" evidence="9">
    <location>
        <begin position="78"/>
        <end position="99"/>
    </location>
</feature>
<keyword evidence="8 9" id="KW-0472">Membrane</keyword>
<dbReference type="PRINTS" id="PR00173">
    <property type="entry name" value="EDTRNSPORT"/>
</dbReference>
<feature type="transmembrane region" description="Helical" evidence="9">
    <location>
        <begin position="181"/>
        <end position="200"/>
    </location>
</feature>
<evidence type="ECO:0000313" key="10">
    <source>
        <dbReference type="EMBL" id="OOR21623.1"/>
    </source>
</evidence>
<dbReference type="InterPro" id="IPR018107">
    <property type="entry name" value="Na-dicarboxylate_symporter_CS"/>
</dbReference>
<evidence type="ECO:0000256" key="2">
    <source>
        <dbReference type="ARBA" id="ARBA00004651"/>
    </source>
</evidence>
<dbReference type="AlphaFoldDB" id="A0A1S9UHB5"/>
<dbReference type="GO" id="GO:0005886">
    <property type="term" value="C:plasma membrane"/>
    <property type="evidence" value="ECO:0007669"/>
    <property type="project" value="UniProtKB-SubCell"/>
</dbReference>
<dbReference type="PANTHER" id="PTHR42865:SF7">
    <property type="entry name" value="PROTON_GLUTAMATE-ASPARTATE SYMPORTER"/>
    <property type="match status" value="1"/>
</dbReference>
<proteinExistence type="predicted"/>
<dbReference type="Gene3D" id="1.10.3860.10">
    <property type="entry name" value="Sodium:dicarboxylate symporter"/>
    <property type="match status" value="1"/>
</dbReference>
<evidence type="ECO:0000256" key="9">
    <source>
        <dbReference type="SAM" id="Phobius"/>
    </source>
</evidence>
<dbReference type="InterPro" id="IPR001991">
    <property type="entry name" value="Na-dicarboxylate_symporter"/>
</dbReference>
<dbReference type="SUPFAM" id="SSF118215">
    <property type="entry name" value="Proton glutamate symport protein"/>
    <property type="match status" value="1"/>
</dbReference>
<organism evidence="10 11">
    <name type="scientific">Bacillus cereus</name>
    <dbReference type="NCBI Taxonomy" id="1396"/>
    <lineage>
        <taxon>Bacteria</taxon>
        <taxon>Bacillati</taxon>
        <taxon>Bacillota</taxon>
        <taxon>Bacilli</taxon>
        <taxon>Bacillales</taxon>
        <taxon>Bacillaceae</taxon>
        <taxon>Bacillus</taxon>
        <taxon>Bacillus cereus group</taxon>
    </lineage>
</organism>
<evidence type="ECO:0000256" key="4">
    <source>
        <dbReference type="ARBA" id="ARBA00022475"/>
    </source>
</evidence>
<gene>
    <name evidence="10" type="ORF">BW892_22870</name>
</gene>
<dbReference type="Pfam" id="PF00375">
    <property type="entry name" value="SDF"/>
    <property type="match status" value="1"/>
</dbReference>
<comment type="caution">
    <text evidence="10">The sequence shown here is derived from an EMBL/GenBank/DDBJ whole genome shotgun (WGS) entry which is preliminary data.</text>
</comment>
<evidence type="ECO:0000256" key="3">
    <source>
        <dbReference type="ARBA" id="ARBA00022448"/>
    </source>
</evidence>
<evidence type="ECO:0000256" key="1">
    <source>
        <dbReference type="ARBA" id="ARBA00003410"/>
    </source>
</evidence>
<feature type="transmembrane region" description="Helical" evidence="9">
    <location>
        <begin position="317"/>
        <end position="339"/>
    </location>
</feature>
<keyword evidence="6" id="KW-0769">Symport</keyword>
<feature type="transmembrane region" description="Helical" evidence="9">
    <location>
        <begin position="40"/>
        <end position="58"/>
    </location>
</feature>
<feature type="transmembrane region" description="Helical" evidence="9">
    <location>
        <begin position="142"/>
        <end position="160"/>
    </location>
</feature>
<keyword evidence="7 9" id="KW-1133">Transmembrane helix</keyword>
<name>A0A1S9UHB5_BACCE</name>
<keyword evidence="3" id="KW-0813">Transport</keyword>
<sequence length="411" mass="43449">MKWWRKLNLPVKILIGALIGIALGVVFGPKVAVLKPIGDIFIRLLQMIIVPLTFLSIVSGIAQLENPKMLRAIGGRIFIYYAVTAVLATSIGVVIAFIINPGKGVEGLLANGQSFKEEKFSFVDNIVQWFPSNVIQAASETSMLQIIIFAIFVGVALILLGDQAKGIRKLVHEGSGVMIKIAELVIGFAPYGIMALIAHVVGTFGADMLTAVVSYVVADYLSLLLIVFIMYPIVLKVFGKISPIHFYKQVSPAMLVAASTTSSSATLPVTMEVAQKRLRIPESVAGFTIPLGATVNMNGLSAALGVLAVFALNVYGIPITFGLILQTVFLGIVLAAGCAGVKGADVITATILLSTLGLPLTIIPIIAAVSPLVDMGHTVVNITGDLVGAQVVNENITSSEEKNLEKGEQIC</sequence>
<comment type="function">
    <text evidence="1">Mediates uptake of L-cystine, the oxidized form of L-cysteine.</text>
</comment>
<feature type="transmembrane region" description="Helical" evidence="9">
    <location>
        <begin position="220"/>
        <end position="239"/>
    </location>
</feature>
<evidence type="ECO:0000256" key="8">
    <source>
        <dbReference type="ARBA" id="ARBA00023136"/>
    </source>
</evidence>
<evidence type="ECO:0000313" key="11">
    <source>
        <dbReference type="Proteomes" id="UP000191124"/>
    </source>
</evidence>
<comment type="subcellular location">
    <subcellularLocation>
        <location evidence="2">Cell membrane</location>
        <topology evidence="2">Multi-pass membrane protein</topology>
    </subcellularLocation>
</comment>
<dbReference type="PANTHER" id="PTHR42865">
    <property type="entry name" value="PROTON/GLUTAMATE-ASPARTATE SYMPORTER"/>
    <property type="match status" value="1"/>
</dbReference>
<keyword evidence="4" id="KW-1003">Cell membrane</keyword>
<feature type="transmembrane region" description="Helical" evidence="9">
    <location>
        <begin position="346"/>
        <end position="369"/>
    </location>
</feature>
<evidence type="ECO:0000256" key="6">
    <source>
        <dbReference type="ARBA" id="ARBA00022847"/>
    </source>
</evidence>
<feature type="transmembrane region" description="Helical" evidence="9">
    <location>
        <begin position="7"/>
        <end position="28"/>
    </location>
</feature>
<protein>
    <submittedName>
        <fullName evidence="10">Dicarboxylate/amino acid:cation symporter</fullName>
    </submittedName>
</protein>
<dbReference type="Proteomes" id="UP000191124">
    <property type="component" value="Unassembled WGS sequence"/>
</dbReference>
<evidence type="ECO:0000256" key="5">
    <source>
        <dbReference type="ARBA" id="ARBA00022692"/>
    </source>
</evidence>